<evidence type="ECO:0000259" key="4">
    <source>
        <dbReference type="SMART" id="SM00662"/>
    </source>
</evidence>
<dbReference type="InterPro" id="IPR036603">
    <property type="entry name" value="RBP11-like"/>
</dbReference>
<dbReference type="SUPFAM" id="SSF56553">
    <property type="entry name" value="Insert subdomain of RNA polymerase alpha subunit"/>
    <property type="match status" value="1"/>
</dbReference>
<evidence type="ECO:0000256" key="3">
    <source>
        <dbReference type="ARBA" id="ARBA00031776"/>
    </source>
</evidence>
<protein>
    <recommendedName>
        <fullName evidence="3">Plastid-encoded RNA polymerase subunit alpha</fullName>
    </recommendedName>
</protein>
<reference evidence="5" key="1">
    <citation type="journal article" date="2015" name="BMC Evol. Biol.">
        <title>Chloroplast phylogenomic analysis of chlorophyte green algae identifies a novel lineage sister to the Sphaeropleales (Chlorophyceae).</title>
        <authorList>
            <person name="Lemieux C."/>
            <person name="Vincent A.T."/>
            <person name="Labarre A."/>
            <person name="Otis C."/>
            <person name="Turmel M."/>
        </authorList>
    </citation>
    <scope>NUCLEOTIDE SEQUENCE</scope>
</reference>
<gene>
    <name evidence="5" type="primary">rpoA</name>
</gene>
<dbReference type="CDD" id="cd06928">
    <property type="entry name" value="RNAP_alpha_NTD"/>
    <property type="match status" value="1"/>
</dbReference>
<dbReference type="InterPro" id="IPR036643">
    <property type="entry name" value="RNApol_insert_sf"/>
</dbReference>
<dbReference type="GO" id="GO:0006351">
    <property type="term" value="P:DNA-templated transcription"/>
    <property type="evidence" value="ECO:0007669"/>
    <property type="project" value="InterPro"/>
</dbReference>
<dbReference type="Gene3D" id="3.30.1360.10">
    <property type="entry name" value="RNA polymerase, RBP11-like subunit"/>
    <property type="match status" value="1"/>
</dbReference>
<dbReference type="GeneID" id="26378222"/>
<evidence type="ECO:0000256" key="1">
    <source>
        <dbReference type="ARBA" id="ARBA00022478"/>
    </source>
</evidence>
<feature type="domain" description="DNA-directed RNA polymerase RpoA/D/Rpb3-type" evidence="4">
    <location>
        <begin position="20"/>
        <end position="266"/>
    </location>
</feature>
<sequence length="274" mass="30448">MQPYTLLCEDSKMENPRSLYGCFSLGPLSAGQSLTIGNALRRTLLAELPGFAISAVEIDGVAHEYSTLQGVRDSILDILLNLKEVVLTSPDFYMAHQPDSQVLLTTAETKNSECGPWQTPLIGYLQARGPGVVRAADLKLPVGIQCVDPEQYITTLSEDGLLNMKFQIELGKGYRYASSNLKDWSGAETSSLSRISKERSCLLLDTVFMPVLKVNFTIEQVSSKTLRQSTEMLKMELWTNGSVHPRQALYQGLNHLAYLFQDLQKLKMLTNPLI</sequence>
<dbReference type="SMART" id="SM00662">
    <property type="entry name" value="RPOLD"/>
    <property type="match status" value="1"/>
</dbReference>
<dbReference type="GO" id="GO:0003899">
    <property type="term" value="F:DNA-directed RNA polymerase activity"/>
    <property type="evidence" value="ECO:0007669"/>
    <property type="project" value="InterPro"/>
</dbReference>
<proteinExistence type="predicted"/>
<dbReference type="RefSeq" id="YP_009184657.1">
    <property type="nucleotide sequence ID" value="NC_028579.1"/>
</dbReference>
<dbReference type="Gene3D" id="2.170.120.12">
    <property type="entry name" value="DNA-directed RNA polymerase, insert domain"/>
    <property type="match status" value="1"/>
</dbReference>
<keyword evidence="5" id="KW-0150">Chloroplast</keyword>
<name>A0A0S2LMS4_MYCJU</name>
<dbReference type="GO" id="GO:0046983">
    <property type="term" value="F:protein dimerization activity"/>
    <property type="evidence" value="ECO:0007669"/>
    <property type="project" value="InterPro"/>
</dbReference>
<keyword evidence="5" id="KW-0934">Plastid</keyword>
<dbReference type="AlphaFoldDB" id="A0A0S2LMS4"/>
<accession>A0A0S2LMS4</accession>
<evidence type="ECO:0000256" key="2">
    <source>
        <dbReference type="ARBA" id="ARBA00023163"/>
    </source>
</evidence>
<dbReference type="Pfam" id="PF01193">
    <property type="entry name" value="RNA_pol_L"/>
    <property type="match status" value="1"/>
</dbReference>
<dbReference type="Pfam" id="PF01000">
    <property type="entry name" value="RNA_pol_A_bac"/>
    <property type="match status" value="1"/>
</dbReference>
<dbReference type="EMBL" id="KT625411">
    <property type="protein sequence ID" value="ALO62738.1"/>
    <property type="molecule type" value="Genomic_DNA"/>
</dbReference>
<keyword evidence="1" id="KW-0240">DNA-directed RNA polymerase</keyword>
<geneLocation type="chloroplast" evidence="5"/>
<dbReference type="GO" id="GO:0000428">
    <property type="term" value="C:DNA-directed RNA polymerase complex"/>
    <property type="evidence" value="ECO:0007669"/>
    <property type="project" value="UniProtKB-KW"/>
</dbReference>
<dbReference type="SUPFAM" id="SSF55257">
    <property type="entry name" value="RBP11-like subunits of RNA polymerase"/>
    <property type="match status" value="1"/>
</dbReference>
<dbReference type="InterPro" id="IPR011262">
    <property type="entry name" value="DNA-dir_RNA_pol_insert"/>
</dbReference>
<dbReference type="InterPro" id="IPR011263">
    <property type="entry name" value="DNA-dir_RNA_pol_RpoA/D/Rpb3"/>
</dbReference>
<evidence type="ECO:0000313" key="5">
    <source>
        <dbReference type="EMBL" id="ALO62738.1"/>
    </source>
</evidence>
<organism evidence="5">
    <name type="scientific">Mychonastes jurisii</name>
    <name type="common">Chlorophycean green alga</name>
    <name type="synonym">Pseudodictyosphaerium jurisii</name>
    <dbReference type="NCBI Taxonomy" id="797708"/>
    <lineage>
        <taxon>Eukaryota</taxon>
        <taxon>Viridiplantae</taxon>
        <taxon>Chlorophyta</taxon>
        <taxon>core chlorophytes</taxon>
        <taxon>Chlorophyceae</taxon>
        <taxon>CS clade</taxon>
        <taxon>Sphaeropleales</taxon>
        <taxon>Mychonastaceae</taxon>
        <taxon>Mychonastes</taxon>
    </lineage>
</organism>
<keyword evidence="2" id="KW-0804">Transcription</keyword>